<feature type="compositionally biased region" description="Low complexity" evidence="1">
    <location>
        <begin position="130"/>
        <end position="147"/>
    </location>
</feature>
<accession>A0A0B7NKS2</accession>
<gene>
    <name evidence="2" type="primary">PARPA_10380.1 scaffold 40148</name>
</gene>
<dbReference type="AlphaFoldDB" id="A0A0B7NKS2"/>
<proteinExistence type="predicted"/>
<feature type="compositionally biased region" description="Polar residues" evidence="1">
    <location>
        <begin position="156"/>
        <end position="167"/>
    </location>
</feature>
<sequence>MNISDLLNPLSNNHNHNRNQNSSKNVQTRCISDPIISPASPANNRRYYERSQPMDLHHLHQQHLQHQNVIGKPRSRFSEYEDNIIRQGVAQRLTWGQISDLLPHRKRATCFNRYRTLQGIRKSRKLPEAGSPEMSSSSSVGPTSPGSCFSDPKTPPTSNYAQPNWFPSPSGDGIYDQQKHSSHAKYAASSYASDISSNSSTISDPSSDNNDDFPFTTRTTMTQRHYKIALPASSSPYYHRSTTLSSITSSTSDSIHPLCNL</sequence>
<dbReference type="OrthoDB" id="2281363at2759"/>
<feature type="region of interest" description="Disordered" evidence="1">
    <location>
        <begin position="1"/>
        <end position="26"/>
    </location>
</feature>
<name>A0A0B7NKS2_9FUNG</name>
<dbReference type="InterPro" id="IPR001005">
    <property type="entry name" value="SANT/Myb"/>
</dbReference>
<organism evidence="2 3">
    <name type="scientific">Parasitella parasitica</name>
    <dbReference type="NCBI Taxonomy" id="35722"/>
    <lineage>
        <taxon>Eukaryota</taxon>
        <taxon>Fungi</taxon>
        <taxon>Fungi incertae sedis</taxon>
        <taxon>Mucoromycota</taxon>
        <taxon>Mucoromycotina</taxon>
        <taxon>Mucoromycetes</taxon>
        <taxon>Mucorales</taxon>
        <taxon>Mucorineae</taxon>
        <taxon>Mucoraceae</taxon>
        <taxon>Parasitella</taxon>
    </lineage>
</organism>
<protein>
    <recommendedName>
        <fullName evidence="4">Myb-like domain-containing protein</fullName>
    </recommendedName>
</protein>
<evidence type="ECO:0000256" key="1">
    <source>
        <dbReference type="SAM" id="MobiDB-lite"/>
    </source>
</evidence>
<feature type="region of interest" description="Disordered" evidence="1">
    <location>
        <begin position="122"/>
        <end position="181"/>
    </location>
</feature>
<feature type="compositionally biased region" description="Low complexity" evidence="1">
    <location>
        <begin position="197"/>
        <end position="215"/>
    </location>
</feature>
<evidence type="ECO:0000313" key="2">
    <source>
        <dbReference type="EMBL" id="CEP16135.1"/>
    </source>
</evidence>
<dbReference type="SUPFAM" id="SSF46689">
    <property type="entry name" value="Homeodomain-like"/>
    <property type="match status" value="1"/>
</dbReference>
<keyword evidence="3" id="KW-1185">Reference proteome</keyword>
<dbReference type="CDD" id="cd00167">
    <property type="entry name" value="SANT"/>
    <property type="match status" value="1"/>
</dbReference>
<dbReference type="Gene3D" id="1.10.10.60">
    <property type="entry name" value="Homeodomain-like"/>
    <property type="match status" value="1"/>
</dbReference>
<feature type="region of interest" description="Disordered" evidence="1">
    <location>
        <begin position="197"/>
        <end position="218"/>
    </location>
</feature>
<evidence type="ECO:0008006" key="4">
    <source>
        <dbReference type="Google" id="ProtNLM"/>
    </source>
</evidence>
<dbReference type="InterPro" id="IPR009057">
    <property type="entry name" value="Homeodomain-like_sf"/>
</dbReference>
<reference evidence="2 3" key="1">
    <citation type="submission" date="2014-09" db="EMBL/GenBank/DDBJ databases">
        <authorList>
            <person name="Ellenberger Sabrina"/>
        </authorList>
    </citation>
    <scope>NUCLEOTIDE SEQUENCE [LARGE SCALE GENOMIC DNA]</scope>
    <source>
        <strain evidence="2 3">CBS 412.66</strain>
    </source>
</reference>
<evidence type="ECO:0000313" key="3">
    <source>
        <dbReference type="Proteomes" id="UP000054107"/>
    </source>
</evidence>
<dbReference type="EMBL" id="LN732853">
    <property type="protein sequence ID" value="CEP16135.1"/>
    <property type="molecule type" value="Genomic_DNA"/>
</dbReference>
<feature type="compositionally biased region" description="Low complexity" evidence="1">
    <location>
        <begin position="1"/>
        <end position="25"/>
    </location>
</feature>
<dbReference type="Proteomes" id="UP000054107">
    <property type="component" value="Unassembled WGS sequence"/>
</dbReference>